<evidence type="ECO:0000256" key="1">
    <source>
        <dbReference type="SAM" id="Phobius"/>
    </source>
</evidence>
<dbReference type="EMBL" id="LK023368">
    <property type="protein sequence ID" value="CDS12897.1"/>
    <property type="molecule type" value="Genomic_DNA"/>
</dbReference>
<organism evidence="2">
    <name type="scientific">Lichtheimia ramosa</name>
    <dbReference type="NCBI Taxonomy" id="688394"/>
    <lineage>
        <taxon>Eukaryota</taxon>
        <taxon>Fungi</taxon>
        <taxon>Fungi incertae sedis</taxon>
        <taxon>Mucoromycota</taxon>
        <taxon>Mucoromycotina</taxon>
        <taxon>Mucoromycetes</taxon>
        <taxon>Mucorales</taxon>
        <taxon>Lichtheimiaceae</taxon>
        <taxon>Lichtheimia</taxon>
    </lineage>
</organism>
<gene>
    <name evidence="2" type="ORF">LRAMOSA05081</name>
</gene>
<name>A0A077X1F8_9FUNG</name>
<protein>
    <submittedName>
        <fullName evidence="2">Uncharacterized protein</fullName>
    </submittedName>
</protein>
<dbReference type="AlphaFoldDB" id="A0A077X1F8"/>
<accession>A0A077X1F8</accession>
<keyword evidence="1" id="KW-0812">Transmembrane</keyword>
<dbReference type="OrthoDB" id="2288468at2759"/>
<proteinExistence type="predicted"/>
<keyword evidence="1" id="KW-1133">Transmembrane helix</keyword>
<feature type="transmembrane region" description="Helical" evidence="1">
    <location>
        <begin position="182"/>
        <end position="203"/>
    </location>
</feature>
<evidence type="ECO:0000313" key="2">
    <source>
        <dbReference type="EMBL" id="CDS12897.1"/>
    </source>
</evidence>
<keyword evidence="1" id="KW-0472">Membrane</keyword>
<reference evidence="2" key="1">
    <citation type="journal article" date="2014" name="Genome Announc.">
        <title>De novo whole-genome sequence and genome annotation of Lichtheimia ramosa.</title>
        <authorList>
            <person name="Linde J."/>
            <person name="Schwartze V."/>
            <person name="Binder U."/>
            <person name="Lass-Florl C."/>
            <person name="Voigt K."/>
            <person name="Horn F."/>
        </authorList>
    </citation>
    <scope>NUCLEOTIDE SEQUENCE</scope>
    <source>
        <strain evidence="2">JMRC FSU:6197</strain>
    </source>
</reference>
<feature type="transmembrane region" description="Helical" evidence="1">
    <location>
        <begin position="312"/>
        <end position="333"/>
    </location>
</feature>
<feature type="transmembrane region" description="Helical" evidence="1">
    <location>
        <begin position="215"/>
        <end position="240"/>
    </location>
</feature>
<sequence length="364" mass="41587">MGITFSELIFGKSEYKFGKKSKVIIKFTNSVSVPKNMGFKGCSNAFGGRFSAIVRTDYDVYHMRRMLKVKTLDMNASKGKVKSDDSSSLTSSTSKISDNDVQQLHKKAQVEASARIFRRIDDEYDDDDIYDHDGSPQIYEAFGHAESDMCIEEDDGEIASQDPKRRSIFYIYKVSNYRRYKLLQYAAFTAGHLGVFAFLFQVFDDRGAIMQICCYTQLSVLLLCFLLYAGSYILDVLVVLKIIHHAKSFEYVSRRFHDIKRKGVKMYTHRIFAVSQVEISPQQIQEKQKRFDDEHHALSDDLFYYNSYTSPILDALFAVSAMVIECLTIVYVYNNTRGDDQGQDDKSQQTLTAISNVCQILGLG</sequence>